<accession>V2WH70</accession>
<evidence type="ECO:0000259" key="2">
    <source>
        <dbReference type="Pfam" id="PF24764"/>
    </source>
</evidence>
<sequence length="506" mass="57158">MSSELPRLPLFTSNGSDQWPTSTQQGVNMLAQIYKHANLALQTHALDLFQICFHGSVVVDEAIPMLLAIERSADDHEGLKTWLVEVAEHFGALIDDLGNAEDAAQNSNSTSNVQTVAPVTVVHTGGWGQPRKIPNPFLLHEAMKNNCSISKAKYARKIHISQGTLYKYMDEFGIQKGYTDISNKNLDSRLLSVGVRVQRECIEQALRRVDPVGTQYHTKKVVGLQASPNNKASTVLGVFAAAIQQYGWPSRMRGDRGGENKKVAVVMIRMHGLNQASFMWGKSTQNTCIEQLWVKCGAQFVCRWRAFFYRLECLHRLDVKNPVHLWLLHYLFLHEINNDCEAFMEHWNHHPISGKGHNKSPRDMWLLGMIEHGVYNDGQDSDSDDEYPPDSDEDEQDIGIRNKYNAECLEGESEIDDDVKCLSDENSEWEDEENAKIEVAYASQYNHKAIRVPQHQDPFGDNLELQAAFDGAMEQIDTVPLPGGWGIIRKEWGTDGYPIFEEIPAH</sequence>
<keyword evidence="4" id="KW-1185">Reference proteome</keyword>
<feature type="compositionally biased region" description="Acidic residues" evidence="1">
    <location>
        <begin position="379"/>
        <end position="397"/>
    </location>
</feature>
<feature type="domain" description="Integrase core" evidence="2">
    <location>
        <begin position="218"/>
        <end position="372"/>
    </location>
</feature>
<dbReference type="SUPFAM" id="SSF53098">
    <property type="entry name" value="Ribonuclease H-like"/>
    <property type="match status" value="1"/>
</dbReference>
<dbReference type="HOGENOM" id="CLU_538711_0_0_1"/>
<dbReference type="InterPro" id="IPR058913">
    <property type="entry name" value="Integrase_dom_put"/>
</dbReference>
<gene>
    <name evidence="3" type="ORF">Moror_15873</name>
</gene>
<dbReference type="Pfam" id="PF24764">
    <property type="entry name" value="rva_4"/>
    <property type="match status" value="1"/>
</dbReference>
<evidence type="ECO:0000313" key="4">
    <source>
        <dbReference type="Proteomes" id="UP000017559"/>
    </source>
</evidence>
<organism evidence="3 4">
    <name type="scientific">Moniliophthora roreri (strain MCA 2997)</name>
    <name type="common">Cocoa frosty pod rot fungus</name>
    <name type="synonym">Crinipellis roreri</name>
    <dbReference type="NCBI Taxonomy" id="1381753"/>
    <lineage>
        <taxon>Eukaryota</taxon>
        <taxon>Fungi</taxon>
        <taxon>Dikarya</taxon>
        <taxon>Basidiomycota</taxon>
        <taxon>Agaricomycotina</taxon>
        <taxon>Agaricomycetes</taxon>
        <taxon>Agaricomycetidae</taxon>
        <taxon>Agaricales</taxon>
        <taxon>Marasmiineae</taxon>
        <taxon>Marasmiaceae</taxon>
        <taxon>Moniliophthora</taxon>
    </lineage>
</organism>
<reference evidence="3 4" key="1">
    <citation type="journal article" date="2014" name="BMC Genomics">
        <title>Genome and secretome analysis of the hemibiotrophic fungal pathogen, Moniliophthora roreri, which causes frosty pod rot disease of cacao: mechanisms of the biotrophic and necrotrophic phases.</title>
        <authorList>
            <person name="Meinhardt L.W."/>
            <person name="Costa G.G.L."/>
            <person name="Thomazella D.P.T."/>
            <person name="Teixeira P.J.P.L."/>
            <person name="Carazzolle M.F."/>
            <person name="Schuster S.C."/>
            <person name="Carlson J.E."/>
            <person name="Guiltinan M.J."/>
            <person name="Mieczkowski P."/>
            <person name="Farmer A."/>
            <person name="Ramaraj T."/>
            <person name="Crozier J."/>
            <person name="Davis R.E."/>
            <person name="Shao J."/>
            <person name="Melnick R.L."/>
            <person name="Pereira G.A.G."/>
            <person name="Bailey B.A."/>
        </authorList>
    </citation>
    <scope>NUCLEOTIDE SEQUENCE [LARGE SCALE GENOMIC DNA]</scope>
    <source>
        <strain evidence="3 4">MCA 2997</strain>
    </source>
</reference>
<dbReference type="Proteomes" id="UP000017559">
    <property type="component" value="Unassembled WGS sequence"/>
</dbReference>
<feature type="region of interest" description="Disordered" evidence="1">
    <location>
        <begin position="377"/>
        <end position="398"/>
    </location>
</feature>
<dbReference type="InterPro" id="IPR012337">
    <property type="entry name" value="RNaseH-like_sf"/>
</dbReference>
<evidence type="ECO:0000313" key="3">
    <source>
        <dbReference type="EMBL" id="ESK80937.1"/>
    </source>
</evidence>
<dbReference type="KEGG" id="mrr:Moror_15873"/>
<dbReference type="EMBL" id="AWSO01002825">
    <property type="protein sequence ID" value="ESK80937.1"/>
    <property type="molecule type" value="Genomic_DNA"/>
</dbReference>
<comment type="caution">
    <text evidence="3">The sequence shown here is derived from an EMBL/GenBank/DDBJ whole genome shotgun (WGS) entry which is preliminary data.</text>
</comment>
<evidence type="ECO:0000256" key="1">
    <source>
        <dbReference type="SAM" id="MobiDB-lite"/>
    </source>
</evidence>
<proteinExistence type="predicted"/>
<dbReference type="OrthoDB" id="3353107at2759"/>
<protein>
    <recommendedName>
        <fullName evidence="2">Integrase core domain-containing protein</fullName>
    </recommendedName>
</protein>
<dbReference type="AlphaFoldDB" id="V2WH70"/>
<name>V2WH70_MONRO</name>
<dbReference type="PANTHER" id="PTHR46791">
    <property type="entry name" value="EXPRESSED PROTEIN"/>
    <property type="match status" value="1"/>
</dbReference>
<dbReference type="PANTHER" id="PTHR46791:SF5">
    <property type="entry name" value="CLR5 DOMAIN-CONTAINING PROTEIN-RELATED"/>
    <property type="match status" value="1"/>
</dbReference>